<dbReference type="SUPFAM" id="SSF52374">
    <property type="entry name" value="Nucleotidylyl transferase"/>
    <property type="match status" value="1"/>
</dbReference>
<dbReference type="GO" id="GO:0005524">
    <property type="term" value="F:ATP binding"/>
    <property type="evidence" value="ECO:0007669"/>
    <property type="project" value="UniProtKB-KW"/>
</dbReference>
<evidence type="ECO:0000313" key="10">
    <source>
        <dbReference type="Proteomes" id="UP001153678"/>
    </source>
</evidence>
<reference evidence="9" key="1">
    <citation type="submission" date="2022-08" db="EMBL/GenBank/DDBJ databases">
        <authorList>
            <person name="Kallberg Y."/>
            <person name="Tangrot J."/>
            <person name="Rosling A."/>
        </authorList>
    </citation>
    <scope>NUCLEOTIDE SEQUENCE</scope>
    <source>
        <strain evidence="9">Wild A</strain>
    </source>
</reference>
<dbReference type="InterPro" id="IPR002300">
    <property type="entry name" value="aa-tRNA-synth_Ia"/>
</dbReference>
<evidence type="ECO:0000259" key="8">
    <source>
        <dbReference type="Pfam" id="PF00133"/>
    </source>
</evidence>
<gene>
    <name evidence="9" type="ORF">FWILDA_LOCUS807</name>
</gene>
<dbReference type="OrthoDB" id="10264412at2759"/>
<evidence type="ECO:0000256" key="1">
    <source>
        <dbReference type="ARBA" id="ARBA00013169"/>
    </source>
</evidence>
<evidence type="ECO:0000256" key="3">
    <source>
        <dbReference type="ARBA" id="ARBA00022741"/>
    </source>
</evidence>
<name>A0A9W4SC06_9GLOM</name>
<dbReference type="GO" id="GO:0004832">
    <property type="term" value="F:valine-tRNA ligase activity"/>
    <property type="evidence" value="ECO:0007669"/>
    <property type="project" value="UniProtKB-EC"/>
</dbReference>
<dbReference type="InterPro" id="IPR002303">
    <property type="entry name" value="Valyl-tRNA_ligase"/>
</dbReference>
<keyword evidence="3" id="KW-0547">Nucleotide-binding</keyword>
<dbReference type="EMBL" id="CAMKVN010000059">
    <property type="protein sequence ID" value="CAI2162923.1"/>
    <property type="molecule type" value="Genomic_DNA"/>
</dbReference>
<accession>A0A9W4SC06</accession>
<protein>
    <recommendedName>
        <fullName evidence="1">valine--tRNA ligase</fullName>
        <ecNumber evidence="1">6.1.1.9</ecNumber>
    </recommendedName>
    <alternativeName>
        <fullName evidence="7">Valyl-tRNA synthetase</fullName>
    </alternativeName>
</protein>
<keyword evidence="4" id="KW-0067">ATP-binding</keyword>
<sequence length="113" mass="13276">MSGVFLASYDEDTEYQLDIIKKLGRFMWEWFHHPKKQNENPKKMCWILVLKMILLGTYFTEQVPFQHVLLHGLIRDKDGKKMSKSLGNGVEPDELIAKYGCDSLRLFLLENNI</sequence>
<keyword evidence="10" id="KW-1185">Reference proteome</keyword>
<evidence type="ECO:0000256" key="2">
    <source>
        <dbReference type="ARBA" id="ARBA00022598"/>
    </source>
</evidence>
<comment type="caution">
    <text evidence="9">The sequence shown here is derived from an EMBL/GenBank/DDBJ whole genome shotgun (WGS) entry which is preliminary data.</text>
</comment>
<dbReference type="PANTHER" id="PTHR11946:SF93">
    <property type="entry name" value="VALINE--TRNA LIGASE, CHLOROPLASTIC_MITOCHONDRIAL 2"/>
    <property type="match status" value="1"/>
</dbReference>
<evidence type="ECO:0000313" key="9">
    <source>
        <dbReference type="EMBL" id="CAI2162923.1"/>
    </source>
</evidence>
<evidence type="ECO:0000256" key="6">
    <source>
        <dbReference type="ARBA" id="ARBA00023146"/>
    </source>
</evidence>
<dbReference type="Pfam" id="PF00133">
    <property type="entry name" value="tRNA-synt_1"/>
    <property type="match status" value="1"/>
</dbReference>
<dbReference type="GO" id="GO:0005829">
    <property type="term" value="C:cytosol"/>
    <property type="evidence" value="ECO:0007669"/>
    <property type="project" value="TreeGrafter"/>
</dbReference>
<dbReference type="PANTHER" id="PTHR11946">
    <property type="entry name" value="VALYL-TRNA SYNTHETASES"/>
    <property type="match status" value="1"/>
</dbReference>
<organism evidence="9 10">
    <name type="scientific">Funneliformis geosporum</name>
    <dbReference type="NCBI Taxonomy" id="1117311"/>
    <lineage>
        <taxon>Eukaryota</taxon>
        <taxon>Fungi</taxon>
        <taxon>Fungi incertae sedis</taxon>
        <taxon>Mucoromycota</taxon>
        <taxon>Glomeromycotina</taxon>
        <taxon>Glomeromycetes</taxon>
        <taxon>Glomerales</taxon>
        <taxon>Glomeraceae</taxon>
        <taxon>Funneliformis</taxon>
    </lineage>
</organism>
<evidence type="ECO:0000256" key="7">
    <source>
        <dbReference type="ARBA" id="ARBA00029936"/>
    </source>
</evidence>
<dbReference type="Gene3D" id="3.40.50.620">
    <property type="entry name" value="HUPs"/>
    <property type="match status" value="1"/>
</dbReference>
<keyword evidence="2" id="KW-0436">Ligase</keyword>
<keyword evidence="5" id="KW-0648">Protein biosynthesis</keyword>
<dbReference type="Proteomes" id="UP001153678">
    <property type="component" value="Unassembled WGS sequence"/>
</dbReference>
<feature type="domain" description="Aminoacyl-tRNA synthetase class Ia" evidence="8">
    <location>
        <begin position="49"/>
        <end position="110"/>
    </location>
</feature>
<keyword evidence="6" id="KW-0030">Aminoacyl-tRNA synthetase</keyword>
<evidence type="ECO:0000256" key="4">
    <source>
        <dbReference type="ARBA" id="ARBA00022840"/>
    </source>
</evidence>
<dbReference type="AlphaFoldDB" id="A0A9W4SC06"/>
<evidence type="ECO:0000256" key="5">
    <source>
        <dbReference type="ARBA" id="ARBA00022917"/>
    </source>
</evidence>
<dbReference type="GO" id="GO:0006438">
    <property type="term" value="P:valyl-tRNA aminoacylation"/>
    <property type="evidence" value="ECO:0007669"/>
    <property type="project" value="InterPro"/>
</dbReference>
<dbReference type="InterPro" id="IPR014729">
    <property type="entry name" value="Rossmann-like_a/b/a_fold"/>
</dbReference>
<proteinExistence type="predicted"/>
<dbReference type="EC" id="6.1.1.9" evidence="1"/>